<dbReference type="EMBL" id="BAABLK010000002">
    <property type="protein sequence ID" value="GAA5225549.1"/>
    <property type="molecule type" value="Genomic_DNA"/>
</dbReference>
<sequence>MSTGSMAIGVDVGGTKIAAGLVDAEGQVTRRMQRSTVGHDPAAVLETVTALVAELGAGIPDAEVGVGAAWCSIEALQRPNLAGLKKHACIASWQRTRTAPL</sequence>
<dbReference type="InterPro" id="IPR043129">
    <property type="entry name" value="ATPase_NBD"/>
</dbReference>
<protein>
    <recommendedName>
        <fullName evidence="4">ROK family protein</fullName>
    </recommendedName>
</protein>
<dbReference type="InterPro" id="IPR000600">
    <property type="entry name" value="ROK"/>
</dbReference>
<evidence type="ECO:0008006" key="4">
    <source>
        <dbReference type="Google" id="ProtNLM"/>
    </source>
</evidence>
<gene>
    <name evidence="2" type="ORF">GCM10025778_00790</name>
</gene>
<dbReference type="Gene3D" id="3.30.420.40">
    <property type="match status" value="1"/>
</dbReference>
<evidence type="ECO:0000313" key="2">
    <source>
        <dbReference type="EMBL" id="GAA5225549.1"/>
    </source>
</evidence>
<keyword evidence="3" id="KW-1185">Reference proteome</keyword>
<proteinExistence type="inferred from homology"/>
<evidence type="ECO:0000313" key="3">
    <source>
        <dbReference type="Proteomes" id="UP001501257"/>
    </source>
</evidence>
<reference evidence="3" key="1">
    <citation type="journal article" date="2019" name="Int. J. Syst. Evol. Microbiol.">
        <title>The Global Catalogue of Microorganisms (GCM) 10K type strain sequencing project: providing services to taxonomists for standard genome sequencing and annotation.</title>
        <authorList>
            <consortium name="The Broad Institute Genomics Platform"/>
            <consortium name="The Broad Institute Genome Sequencing Center for Infectious Disease"/>
            <person name="Wu L."/>
            <person name="Ma J."/>
        </authorList>
    </citation>
    <scope>NUCLEOTIDE SEQUENCE [LARGE SCALE GENOMIC DNA]</scope>
    <source>
        <strain evidence="3">JCM 18952</strain>
    </source>
</reference>
<comment type="caution">
    <text evidence="2">The sequence shown here is derived from an EMBL/GenBank/DDBJ whole genome shotgun (WGS) entry which is preliminary data.</text>
</comment>
<comment type="similarity">
    <text evidence="1">Belongs to the ROK (NagC/XylR) family.</text>
</comment>
<dbReference type="SUPFAM" id="SSF53067">
    <property type="entry name" value="Actin-like ATPase domain"/>
    <property type="match status" value="1"/>
</dbReference>
<dbReference type="RefSeq" id="WP_210101909.1">
    <property type="nucleotide sequence ID" value="NZ_BAABLK010000002.1"/>
</dbReference>
<name>A0ABP9TKC7_9MICC</name>
<evidence type="ECO:0000256" key="1">
    <source>
        <dbReference type="ARBA" id="ARBA00006479"/>
    </source>
</evidence>
<dbReference type="Pfam" id="PF00480">
    <property type="entry name" value="ROK"/>
    <property type="match status" value="1"/>
</dbReference>
<accession>A0ABP9TKC7</accession>
<organism evidence="2 3">
    <name type="scientific">Paeniglutamicibacter antarcticus</name>
    <dbReference type="NCBI Taxonomy" id="494023"/>
    <lineage>
        <taxon>Bacteria</taxon>
        <taxon>Bacillati</taxon>
        <taxon>Actinomycetota</taxon>
        <taxon>Actinomycetes</taxon>
        <taxon>Micrococcales</taxon>
        <taxon>Micrococcaceae</taxon>
        <taxon>Paeniglutamicibacter</taxon>
    </lineage>
</organism>
<dbReference type="Proteomes" id="UP001501257">
    <property type="component" value="Unassembled WGS sequence"/>
</dbReference>